<dbReference type="AlphaFoldDB" id="A0A1R2BY68"/>
<protein>
    <submittedName>
        <fullName evidence="3">Uncharacterized protein</fullName>
    </submittedName>
</protein>
<organism evidence="3 4">
    <name type="scientific">Stentor coeruleus</name>
    <dbReference type="NCBI Taxonomy" id="5963"/>
    <lineage>
        <taxon>Eukaryota</taxon>
        <taxon>Sar</taxon>
        <taxon>Alveolata</taxon>
        <taxon>Ciliophora</taxon>
        <taxon>Postciliodesmatophora</taxon>
        <taxon>Heterotrichea</taxon>
        <taxon>Heterotrichida</taxon>
        <taxon>Stentoridae</taxon>
        <taxon>Stentor</taxon>
    </lineage>
</organism>
<keyword evidence="4" id="KW-1185">Reference proteome</keyword>
<dbReference type="InterPro" id="IPR027417">
    <property type="entry name" value="P-loop_NTPase"/>
</dbReference>
<evidence type="ECO:0000313" key="4">
    <source>
        <dbReference type="Proteomes" id="UP000187209"/>
    </source>
</evidence>
<dbReference type="CDD" id="cd00154">
    <property type="entry name" value="Rab"/>
    <property type="match status" value="1"/>
</dbReference>
<dbReference type="Proteomes" id="UP000187209">
    <property type="component" value="Unassembled WGS sequence"/>
</dbReference>
<dbReference type="PANTHER" id="PTHR47977">
    <property type="entry name" value="RAS-RELATED PROTEIN RAB"/>
    <property type="match status" value="1"/>
</dbReference>
<dbReference type="PROSITE" id="PS51419">
    <property type="entry name" value="RAB"/>
    <property type="match status" value="1"/>
</dbReference>
<dbReference type="InterPro" id="IPR005225">
    <property type="entry name" value="Small_GTP-bd"/>
</dbReference>
<dbReference type="SUPFAM" id="SSF52540">
    <property type="entry name" value="P-loop containing nucleoside triphosphate hydrolases"/>
    <property type="match status" value="1"/>
</dbReference>
<dbReference type="OrthoDB" id="6136903at2759"/>
<comment type="caution">
    <text evidence="3">The sequence shown here is derived from an EMBL/GenBank/DDBJ whole genome shotgun (WGS) entry which is preliminary data.</text>
</comment>
<dbReference type="InterPro" id="IPR001806">
    <property type="entry name" value="Small_GTPase"/>
</dbReference>
<dbReference type="Gene3D" id="3.40.50.300">
    <property type="entry name" value="P-loop containing nucleotide triphosphate hydrolases"/>
    <property type="match status" value="1"/>
</dbReference>
<keyword evidence="1" id="KW-0547">Nucleotide-binding</keyword>
<dbReference type="SMART" id="SM00175">
    <property type="entry name" value="RAB"/>
    <property type="match status" value="1"/>
</dbReference>
<keyword evidence="2" id="KW-0342">GTP-binding</keyword>
<dbReference type="SMART" id="SM00173">
    <property type="entry name" value="RAS"/>
    <property type="match status" value="1"/>
</dbReference>
<dbReference type="NCBIfam" id="TIGR00231">
    <property type="entry name" value="small_GTP"/>
    <property type="match status" value="1"/>
</dbReference>
<evidence type="ECO:0000256" key="1">
    <source>
        <dbReference type="ARBA" id="ARBA00022741"/>
    </source>
</evidence>
<evidence type="ECO:0000256" key="2">
    <source>
        <dbReference type="ARBA" id="ARBA00023134"/>
    </source>
</evidence>
<dbReference type="GO" id="GO:0003924">
    <property type="term" value="F:GTPase activity"/>
    <property type="evidence" value="ECO:0007669"/>
    <property type="project" value="InterPro"/>
</dbReference>
<sequence>MVDNRRISLRIPILGLSYVGKTQIMNRFILNNFNPSYHETTRANFLTKELELENKIATIEIWDTIGLEHTHSLGRSFLRGTNAIILVYSCDSNESLESLKTIFETNKNYYPSEHIYIIFANKKDSNNRQVSYEKGLQFATNINAGFFEVSAMTGENIEEAFRSIINKCLIKLN</sequence>
<dbReference type="InterPro" id="IPR050227">
    <property type="entry name" value="Rab"/>
</dbReference>
<dbReference type="GO" id="GO:0005525">
    <property type="term" value="F:GTP binding"/>
    <property type="evidence" value="ECO:0007669"/>
    <property type="project" value="UniProtKB-KW"/>
</dbReference>
<gene>
    <name evidence="3" type="ORF">SteCoe_17701</name>
</gene>
<dbReference type="PROSITE" id="PS51421">
    <property type="entry name" value="RAS"/>
    <property type="match status" value="1"/>
</dbReference>
<dbReference type="Pfam" id="PF00071">
    <property type="entry name" value="Ras"/>
    <property type="match status" value="1"/>
</dbReference>
<dbReference type="PRINTS" id="PR00449">
    <property type="entry name" value="RASTRNSFRMNG"/>
</dbReference>
<evidence type="ECO:0000313" key="3">
    <source>
        <dbReference type="EMBL" id="OMJ81760.1"/>
    </source>
</evidence>
<name>A0A1R2BY68_9CILI</name>
<dbReference type="FunFam" id="3.40.50.300:FF:001447">
    <property type="entry name" value="Ras-related protein Rab-1B"/>
    <property type="match status" value="1"/>
</dbReference>
<proteinExistence type="predicted"/>
<dbReference type="EMBL" id="MPUH01000367">
    <property type="protein sequence ID" value="OMJ81760.1"/>
    <property type="molecule type" value="Genomic_DNA"/>
</dbReference>
<reference evidence="3 4" key="1">
    <citation type="submission" date="2016-11" db="EMBL/GenBank/DDBJ databases">
        <title>The macronuclear genome of Stentor coeruleus: a giant cell with tiny introns.</title>
        <authorList>
            <person name="Slabodnick M."/>
            <person name="Ruby J.G."/>
            <person name="Reiff S.B."/>
            <person name="Swart E.C."/>
            <person name="Gosai S."/>
            <person name="Prabakaran S."/>
            <person name="Witkowska E."/>
            <person name="Larue G.E."/>
            <person name="Fisher S."/>
            <person name="Freeman R.M."/>
            <person name="Gunawardena J."/>
            <person name="Chu W."/>
            <person name="Stover N.A."/>
            <person name="Gregory B.D."/>
            <person name="Nowacki M."/>
            <person name="Derisi J."/>
            <person name="Roy S.W."/>
            <person name="Marshall W.F."/>
            <person name="Sood P."/>
        </authorList>
    </citation>
    <scope>NUCLEOTIDE SEQUENCE [LARGE SCALE GENOMIC DNA]</scope>
    <source>
        <strain evidence="3">WM001</strain>
    </source>
</reference>
<dbReference type="SMART" id="SM00174">
    <property type="entry name" value="RHO"/>
    <property type="match status" value="1"/>
</dbReference>
<accession>A0A1R2BY68</accession>